<feature type="chain" id="PRO_5030061242" evidence="3">
    <location>
        <begin position="24"/>
        <end position="403"/>
    </location>
</feature>
<protein>
    <submittedName>
        <fullName evidence="8">Multidrug resistance protein mexA</fullName>
    </submittedName>
</protein>
<dbReference type="PROSITE" id="PS51257">
    <property type="entry name" value="PROKAR_LIPOPROTEIN"/>
    <property type="match status" value="1"/>
</dbReference>
<dbReference type="Gene3D" id="2.40.30.170">
    <property type="match status" value="1"/>
</dbReference>
<sequence length="403" mass="43340">MVKVFMRKPNISLRCVSLCVALALTGCNESNTGANPQAAMAGSAPKVSVVTMEPQSIQLSSALPGRTSAFKIAEVRPQVSGIILHRFFTEGSDVKEGDVLYQIDPATYKAAVNSAVAEVNKAKADASSAYKTEQRYADLVKRKLISQQDFDTAYSKWQQAKAQVGVAQANLDNAKIQLSYTKVKAPISGRIGLSEVTEGALVTANQANYLTTIQQLDPIYVDMTQSSTQMIKLKRGMANKLDDNGKLPVTVKLEDGSVYGHKGKLAFSGVTVDESTGSVTLRAIVPNPDNELLPGMFVRTQLPQPMAQTSLLVPQQSVERDQQGKAFVYVVNPQNQVERRAINVGQSIKSDWLVLSGLNAGDQVISRGLMRIKPGMKVAITADDTQAATTQTSAPSQAKVNHG</sequence>
<proteinExistence type="inferred from homology"/>
<name>A0A2X1VVC0_PHODM</name>
<evidence type="ECO:0000259" key="5">
    <source>
        <dbReference type="Pfam" id="PF25917"/>
    </source>
</evidence>
<dbReference type="GO" id="GO:0005886">
    <property type="term" value="C:plasma membrane"/>
    <property type="evidence" value="ECO:0007669"/>
    <property type="project" value="UniProtKB-SubCell"/>
</dbReference>
<dbReference type="SUPFAM" id="SSF111369">
    <property type="entry name" value="HlyD-like secretion proteins"/>
    <property type="match status" value="1"/>
</dbReference>
<dbReference type="InterPro" id="IPR058625">
    <property type="entry name" value="MdtA-like_BSH"/>
</dbReference>
<reference evidence="8 9" key="1">
    <citation type="submission" date="2018-06" db="EMBL/GenBank/DDBJ databases">
        <authorList>
            <consortium name="Pathogen Informatics"/>
            <person name="Doyle S."/>
        </authorList>
    </citation>
    <scope>NUCLEOTIDE SEQUENCE [LARGE SCALE GENOMIC DNA]</scope>
    <source>
        <strain evidence="8 9">NCTC11647</strain>
    </source>
</reference>
<dbReference type="Gene3D" id="2.40.420.20">
    <property type="match status" value="1"/>
</dbReference>
<comment type="subcellular location">
    <subcellularLocation>
        <location evidence="1">Cell inner membrane</location>
        <topology evidence="1">Lipid-anchor</topology>
    </subcellularLocation>
</comment>
<dbReference type="Pfam" id="PF25967">
    <property type="entry name" value="RND-MFP_C"/>
    <property type="match status" value="1"/>
</dbReference>
<evidence type="ECO:0000256" key="2">
    <source>
        <dbReference type="ARBA" id="ARBA00009477"/>
    </source>
</evidence>
<evidence type="ECO:0000256" key="3">
    <source>
        <dbReference type="SAM" id="SignalP"/>
    </source>
</evidence>
<dbReference type="PANTHER" id="PTHR30158">
    <property type="entry name" value="ACRA/E-RELATED COMPONENT OF DRUG EFFLUX TRANSPORTER"/>
    <property type="match status" value="1"/>
</dbReference>
<keyword evidence="3" id="KW-0732">Signal</keyword>
<evidence type="ECO:0000256" key="1">
    <source>
        <dbReference type="ARBA" id="ARBA00004519"/>
    </source>
</evidence>
<dbReference type="Pfam" id="PF25944">
    <property type="entry name" value="Beta-barrel_RND"/>
    <property type="match status" value="1"/>
</dbReference>
<evidence type="ECO:0000259" key="7">
    <source>
        <dbReference type="Pfam" id="PF25967"/>
    </source>
</evidence>
<evidence type="ECO:0000313" key="8">
    <source>
        <dbReference type="EMBL" id="SPY29037.1"/>
    </source>
</evidence>
<feature type="domain" description="Multidrug resistance protein MdtA-like barrel-sandwich hybrid" evidence="5">
    <location>
        <begin position="72"/>
        <end position="214"/>
    </location>
</feature>
<dbReference type="FunFam" id="2.40.420.20:FF:000001">
    <property type="entry name" value="Efflux RND transporter periplasmic adaptor subunit"/>
    <property type="match status" value="1"/>
</dbReference>
<dbReference type="Pfam" id="PF25876">
    <property type="entry name" value="HH_MFP_RND"/>
    <property type="match status" value="1"/>
</dbReference>
<feature type="signal peptide" evidence="3">
    <location>
        <begin position="1"/>
        <end position="23"/>
    </location>
</feature>
<feature type="domain" description="Multidrug resistance protein MdtA-like C-terminal permuted SH3" evidence="7">
    <location>
        <begin position="311"/>
        <end position="369"/>
    </location>
</feature>
<dbReference type="InterPro" id="IPR058624">
    <property type="entry name" value="MdtA-like_HH"/>
</dbReference>
<evidence type="ECO:0000313" key="9">
    <source>
        <dbReference type="Proteomes" id="UP000251647"/>
    </source>
</evidence>
<dbReference type="GO" id="GO:0046677">
    <property type="term" value="P:response to antibiotic"/>
    <property type="evidence" value="ECO:0007669"/>
    <property type="project" value="TreeGrafter"/>
</dbReference>
<organism evidence="8 9">
    <name type="scientific">Photobacterium damselae</name>
    <dbReference type="NCBI Taxonomy" id="38293"/>
    <lineage>
        <taxon>Bacteria</taxon>
        <taxon>Pseudomonadati</taxon>
        <taxon>Pseudomonadota</taxon>
        <taxon>Gammaproteobacteria</taxon>
        <taxon>Vibrionales</taxon>
        <taxon>Vibrionaceae</taxon>
        <taxon>Photobacterium</taxon>
    </lineage>
</organism>
<dbReference type="Gene3D" id="1.10.287.470">
    <property type="entry name" value="Helix hairpin bin"/>
    <property type="match status" value="1"/>
</dbReference>
<dbReference type="GO" id="GO:0022857">
    <property type="term" value="F:transmembrane transporter activity"/>
    <property type="evidence" value="ECO:0007669"/>
    <property type="project" value="InterPro"/>
</dbReference>
<feature type="domain" description="Multidrug resistance protein MdtA-like beta-barrel" evidence="6">
    <location>
        <begin position="218"/>
        <end position="302"/>
    </location>
</feature>
<gene>
    <name evidence="8" type="primary">mexA_2</name>
    <name evidence="8" type="ORF">NCTC11647_02181</name>
</gene>
<dbReference type="InterPro" id="IPR006143">
    <property type="entry name" value="RND_pump_MFP"/>
</dbReference>
<feature type="domain" description="Multidrug resistance protein MdtA-like alpha-helical hairpin" evidence="4">
    <location>
        <begin position="113"/>
        <end position="181"/>
    </location>
</feature>
<dbReference type="EMBL" id="UATL01000001">
    <property type="protein sequence ID" value="SPY29037.1"/>
    <property type="molecule type" value="Genomic_DNA"/>
</dbReference>
<dbReference type="AlphaFoldDB" id="A0A2X1VVC0"/>
<dbReference type="InterPro" id="IPR058626">
    <property type="entry name" value="MdtA-like_b-barrel"/>
</dbReference>
<dbReference type="PANTHER" id="PTHR30158:SF3">
    <property type="entry name" value="MULTIDRUG EFFLUX PUMP SUBUNIT ACRA-RELATED"/>
    <property type="match status" value="1"/>
</dbReference>
<dbReference type="InterPro" id="IPR058627">
    <property type="entry name" value="MdtA-like_C"/>
</dbReference>
<dbReference type="Pfam" id="PF25917">
    <property type="entry name" value="BSH_RND"/>
    <property type="match status" value="1"/>
</dbReference>
<dbReference type="NCBIfam" id="TIGR01730">
    <property type="entry name" value="RND_mfp"/>
    <property type="match status" value="1"/>
</dbReference>
<comment type="similarity">
    <text evidence="2">Belongs to the membrane fusion protein (MFP) (TC 8.A.1) family.</text>
</comment>
<evidence type="ECO:0000259" key="6">
    <source>
        <dbReference type="Pfam" id="PF25944"/>
    </source>
</evidence>
<evidence type="ECO:0000259" key="4">
    <source>
        <dbReference type="Pfam" id="PF25876"/>
    </source>
</evidence>
<dbReference type="Gene3D" id="2.40.50.100">
    <property type="match status" value="1"/>
</dbReference>
<dbReference type="Proteomes" id="UP000251647">
    <property type="component" value="Unassembled WGS sequence"/>
</dbReference>
<accession>A0A2X1VVC0</accession>